<comment type="similarity">
    <text evidence="3">Belongs to the methyl-accepting chemotaxis (MCP) protein family.</text>
</comment>
<keyword evidence="6" id="KW-0812">Transmembrane</keyword>
<dbReference type="InterPro" id="IPR004090">
    <property type="entry name" value="Chemotax_Me-accpt_rcpt"/>
</dbReference>
<dbReference type="Gene3D" id="1.10.287.950">
    <property type="entry name" value="Methyl-accepting chemotaxis protein"/>
    <property type="match status" value="1"/>
</dbReference>
<feature type="domain" description="HAMP" evidence="8">
    <location>
        <begin position="379"/>
        <end position="431"/>
    </location>
</feature>
<dbReference type="PRINTS" id="PR00260">
    <property type="entry name" value="CHEMTRNSDUCR"/>
</dbReference>
<dbReference type="GO" id="GO:0004888">
    <property type="term" value="F:transmembrane signaling receptor activity"/>
    <property type="evidence" value="ECO:0007669"/>
    <property type="project" value="InterPro"/>
</dbReference>
<dbReference type="OrthoDB" id="9814362at2"/>
<dbReference type="Gene3D" id="6.10.340.10">
    <property type="match status" value="1"/>
</dbReference>
<evidence type="ECO:0000259" key="8">
    <source>
        <dbReference type="PROSITE" id="PS50885"/>
    </source>
</evidence>
<keyword evidence="6" id="KW-0472">Membrane</keyword>
<organism evidence="9 10">
    <name type="scientific">Oceanidesulfovibrio marinus</name>
    <dbReference type="NCBI Taxonomy" id="370038"/>
    <lineage>
        <taxon>Bacteria</taxon>
        <taxon>Pseudomonadati</taxon>
        <taxon>Thermodesulfobacteriota</taxon>
        <taxon>Desulfovibrionia</taxon>
        <taxon>Desulfovibrionales</taxon>
        <taxon>Desulfovibrionaceae</taxon>
        <taxon>Oceanidesulfovibrio</taxon>
    </lineage>
</organism>
<accession>A0A6P1ZH99</accession>
<dbReference type="EMBL" id="QMIF01000005">
    <property type="protein sequence ID" value="TVM34238.1"/>
    <property type="molecule type" value="Genomic_DNA"/>
</dbReference>
<proteinExistence type="inferred from homology"/>
<keyword evidence="6" id="KW-1133">Transmembrane helix</keyword>
<evidence type="ECO:0000256" key="4">
    <source>
        <dbReference type="PROSITE-ProRule" id="PRU00284"/>
    </source>
</evidence>
<reference evidence="9 10" key="1">
    <citation type="submission" date="2018-06" db="EMBL/GenBank/DDBJ databases">
        <title>Complete genome of Desulfovibrio marinus P48SEP.</title>
        <authorList>
            <person name="Crispim J.S."/>
            <person name="Vidigal P.M.P."/>
            <person name="Silva L.C.F."/>
            <person name="Araujo L.C."/>
            <person name="Laguardia C.N."/>
            <person name="Dias R.S."/>
            <person name="Sousa M.P."/>
            <person name="Paula S.O."/>
            <person name="Silva C."/>
        </authorList>
    </citation>
    <scope>NUCLEOTIDE SEQUENCE [LARGE SCALE GENOMIC DNA]</scope>
    <source>
        <strain evidence="9 10">P48SEP</strain>
    </source>
</reference>
<evidence type="ECO:0000256" key="1">
    <source>
        <dbReference type="ARBA" id="ARBA00004370"/>
    </source>
</evidence>
<dbReference type="SMART" id="SM00304">
    <property type="entry name" value="HAMP"/>
    <property type="match status" value="1"/>
</dbReference>
<dbReference type="CDD" id="cd11386">
    <property type="entry name" value="MCP_signal"/>
    <property type="match status" value="1"/>
</dbReference>
<feature type="transmembrane region" description="Helical" evidence="6">
    <location>
        <begin position="356"/>
        <end position="378"/>
    </location>
</feature>
<feature type="domain" description="Methyl-accepting transducer" evidence="7">
    <location>
        <begin position="479"/>
        <end position="715"/>
    </location>
</feature>
<dbReference type="PANTHER" id="PTHR32089">
    <property type="entry name" value="METHYL-ACCEPTING CHEMOTAXIS PROTEIN MCPB"/>
    <property type="match status" value="1"/>
</dbReference>
<dbReference type="PROSITE" id="PS50885">
    <property type="entry name" value="HAMP"/>
    <property type="match status" value="1"/>
</dbReference>
<evidence type="ECO:0000259" key="7">
    <source>
        <dbReference type="PROSITE" id="PS50111"/>
    </source>
</evidence>
<protein>
    <submittedName>
        <fullName evidence="9">Methyl-accepting chemotaxis protein</fullName>
    </submittedName>
</protein>
<dbReference type="SUPFAM" id="SSF58104">
    <property type="entry name" value="Methyl-accepting chemotaxis protein (MCP) signaling domain"/>
    <property type="match status" value="1"/>
</dbReference>
<dbReference type="Pfam" id="PF22673">
    <property type="entry name" value="MCP-like_PDC_1"/>
    <property type="match status" value="1"/>
</dbReference>
<dbReference type="GO" id="GO:0006935">
    <property type="term" value="P:chemotaxis"/>
    <property type="evidence" value="ECO:0007669"/>
    <property type="project" value="InterPro"/>
</dbReference>
<dbReference type="PANTHER" id="PTHR32089:SF112">
    <property type="entry name" value="LYSOZYME-LIKE PROTEIN-RELATED"/>
    <property type="match status" value="1"/>
</dbReference>
<dbReference type="SMART" id="SM00283">
    <property type="entry name" value="MA"/>
    <property type="match status" value="1"/>
</dbReference>
<dbReference type="PROSITE" id="PS50111">
    <property type="entry name" value="CHEMOTAXIS_TRANSDUC_2"/>
    <property type="match status" value="1"/>
</dbReference>
<evidence type="ECO:0000256" key="5">
    <source>
        <dbReference type="SAM" id="MobiDB-lite"/>
    </source>
</evidence>
<sequence length="758" mass="81264">MQFKSIKTKIVVMAGICLIATIAVLLIVNVTAQKNTQSFVSNKVHDLIEAQTKRGLLSVAKNQASHIQEKLATNLDAARTLSEAFKAIRMDYSKNPDMDIRKLLNDILLTTLKDNPDFLGTYSAWEPNALDGNDMQYAGDQGSGHDDTGRFVPYWNRDEQGNIARQALVGYEDASLHPNGVQKGGWYLGPRERHKENILDPFPYIVQGKQDWLTTMSAPIMEDGKFLGIAGTDLRLNFIQHLCANVAAELYDGAASVQVISNLGVVVASSKNPDTVGKPLKDVGEANWQKIVEATKAAESFVDLGEEGGVVKVQAPIIPGRTEMPWSVYIEVPRSVVFAQANELDRDMDANLNRSILIGVGVAGGVAVLACAILWFLAGTIVTPVRKSVRFAESIAEGDFEQKLEINQKDEIGVLANSLRTMATNLKAMIAEAGEKTRVAEEESDKAQVAMQEAHEAKERAESAKAEGMLQAAQHLEEVVEVLTSASEELSAQIEQSSRGSDVQSQRVSETASAMEQMNATVLEVAKSAAEAASTADSAKGKAQEGSDVVTQVVQGIGEVQDQALDMKSDMTSLGEQAESIGRILDVISDIADQTNLLALNAAIEAARAGEAGRGFAVVADEVRKLAEKTMTATKEVGDAIHGIQNGTKRNIHNVEQAVSKIDSATGLAQKSGSALSEIVQLVDLTTDQVNAIAAASEEQSAASDEINRSIEEVNQISAENSDAMRQSALAVTELAHQAQVLKDLIEQMKSESTASAG</sequence>
<evidence type="ECO:0000313" key="9">
    <source>
        <dbReference type="EMBL" id="TVM34238.1"/>
    </source>
</evidence>
<dbReference type="InterPro" id="IPR003660">
    <property type="entry name" value="HAMP_dom"/>
</dbReference>
<dbReference type="AlphaFoldDB" id="A0A6P1ZH99"/>
<comment type="subcellular location">
    <subcellularLocation>
        <location evidence="1">Membrane</location>
    </subcellularLocation>
</comment>
<gene>
    <name evidence="9" type="ORF">DQK91_10140</name>
</gene>
<evidence type="ECO:0000313" key="10">
    <source>
        <dbReference type="Proteomes" id="UP000434052"/>
    </source>
</evidence>
<dbReference type="Proteomes" id="UP000434052">
    <property type="component" value="Unassembled WGS sequence"/>
</dbReference>
<evidence type="ECO:0000256" key="3">
    <source>
        <dbReference type="ARBA" id="ARBA00029447"/>
    </source>
</evidence>
<keyword evidence="2 4" id="KW-0807">Transducer</keyword>
<dbReference type="Pfam" id="PF00015">
    <property type="entry name" value="MCPsignal"/>
    <property type="match status" value="1"/>
</dbReference>
<dbReference type="RefSeq" id="WP_144305235.1">
    <property type="nucleotide sequence ID" value="NZ_QMIF01000005.1"/>
</dbReference>
<dbReference type="GO" id="GO:0007165">
    <property type="term" value="P:signal transduction"/>
    <property type="evidence" value="ECO:0007669"/>
    <property type="project" value="UniProtKB-KW"/>
</dbReference>
<dbReference type="Gene3D" id="3.30.450.20">
    <property type="entry name" value="PAS domain"/>
    <property type="match status" value="2"/>
</dbReference>
<dbReference type="CDD" id="cd06225">
    <property type="entry name" value="HAMP"/>
    <property type="match status" value="1"/>
</dbReference>
<evidence type="ECO:0000256" key="6">
    <source>
        <dbReference type="SAM" id="Phobius"/>
    </source>
</evidence>
<feature type="region of interest" description="Disordered" evidence="5">
    <location>
        <begin position="491"/>
        <end position="514"/>
    </location>
</feature>
<name>A0A6P1ZH99_9BACT</name>
<dbReference type="InterPro" id="IPR004089">
    <property type="entry name" value="MCPsignal_dom"/>
</dbReference>
<dbReference type="FunFam" id="1.10.287.950:FF:000001">
    <property type="entry name" value="Methyl-accepting chemotaxis sensory transducer"/>
    <property type="match status" value="1"/>
</dbReference>
<dbReference type="CDD" id="cd12913">
    <property type="entry name" value="PDC1_MCP_like"/>
    <property type="match status" value="1"/>
</dbReference>
<evidence type="ECO:0000256" key="2">
    <source>
        <dbReference type="ARBA" id="ARBA00023224"/>
    </source>
</evidence>
<comment type="caution">
    <text evidence="9">The sequence shown here is derived from an EMBL/GenBank/DDBJ whole genome shotgun (WGS) entry which is preliminary data.</text>
</comment>
<dbReference type="GO" id="GO:0016020">
    <property type="term" value="C:membrane"/>
    <property type="evidence" value="ECO:0007669"/>
    <property type="project" value="UniProtKB-SubCell"/>
</dbReference>
<dbReference type="Pfam" id="PF00672">
    <property type="entry name" value="HAMP"/>
    <property type="match status" value="1"/>
</dbReference>